<reference evidence="3" key="1">
    <citation type="submission" date="2024-02" db="UniProtKB">
        <authorList>
            <consortium name="WormBaseParasite"/>
        </authorList>
    </citation>
    <scope>IDENTIFICATION</scope>
</reference>
<dbReference type="WBParaSite" id="MBELARI_LOCUS17595">
    <property type="protein sequence ID" value="MBELARI_LOCUS17595"/>
    <property type="gene ID" value="MBELARI_LOCUS17595"/>
</dbReference>
<name>A0AAF3ETU9_9BILA</name>
<dbReference type="Proteomes" id="UP000887575">
    <property type="component" value="Unassembled WGS sequence"/>
</dbReference>
<proteinExistence type="predicted"/>
<evidence type="ECO:0000313" key="3">
    <source>
        <dbReference type="WBParaSite" id="MBELARI_LOCUS17595"/>
    </source>
</evidence>
<evidence type="ECO:0000256" key="1">
    <source>
        <dbReference type="SAM" id="MobiDB-lite"/>
    </source>
</evidence>
<organism evidence="2 3">
    <name type="scientific">Mesorhabditis belari</name>
    <dbReference type="NCBI Taxonomy" id="2138241"/>
    <lineage>
        <taxon>Eukaryota</taxon>
        <taxon>Metazoa</taxon>
        <taxon>Ecdysozoa</taxon>
        <taxon>Nematoda</taxon>
        <taxon>Chromadorea</taxon>
        <taxon>Rhabditida</taxon>
        <taxon>Rhabditina</taxon>
        <taxon>Rhabditomorpha</taxon>
        <taxon>Rhabditoidea</taxon>
        <taxon>Rhabditidae</taxon>
        <taxon>Mesorhabditinae</taxon>
        <taxon>Mesorhabditis</taxon>
    </lineage>
</organism>
<accession>A0AAF3ETU9</accession>
<keyword evidence="2" id="KW-1185">Reference proteome</keyword>
<evidence type="ECO:0000313" key="2">
    <source>
        <dbReference type="Proteomes" id="UP000887575"/>
    </source>
</evidence>
<feature type="region of interest" description="Disordered" evidence="1">
    <location>
        <begin position="88"/>
        <end position="118"/>
    </location>
</feature>
<dbReference type="AlphaFoldDB" id="A0AAF3ETU9"/>
<sequence>MIVDFSITDHENPTGPKTWKELSSFNRYVAEWEIEKRIDEAHDKMLIHDTVIQKKVQKDDQAYKEEVDKKKVDEKNLRKYIEGIKAKLEKGRESRKRKTAREGEGKNEKKEKKEDGGN</sequence>
<feature type="compositionally biased region" description="Basic and acidic residues" evidence="1">
    <location>
        <begin position="100"/>
        <end position="118"/>
    </location>
</feature>
<protein>
    <submittedName>
        <fullName evidence="3">Uncharacterized protein</fullName>
    </submittedName>
</protein>